<evidence type="ECO:0000259" key="3">
    <source>
        <dbReference type="Pfam" id="PF19305"/>
    </source>
</evidence>
<comment type="similarity">
    <text evidence="1">Belongs to the PrpD family.</text>
</comment>
<dbReference type="Pfam" id="PF19305">
    <property type="entry name" value="MmgE_PrpD_C"/>
    <property type="match status" value="1"/>
</dbReference>
<dbReference type="Gene3D" id="1.10.4100.10">
    <property type="entry name" value="2-methylcitrate dehydratase PrpD"/>
    <property type="match status" value="1"/>
</dbReference>
<dbReference type="SUPFAM" id="SSF103378">
    <property type="entry name" value="2-methylcitrate dehydratase PrpD"/>
    <property type="match status" value="1"/>
</dbReference>
<dbReference type="PANTHER" id="PTHR16943">
    <property type="entry name" value="2-METHYLCITRATE DEHYDRATASE-RELATED"/>
    <property type="match status" value="1"/>
</dbReference>
<dbReference type="InterPro" id="IPR042183">
    <property type="entry name" value="MmgE/PrpD_sf_1"/>
</dbReference>
<dbReference type="AlphaFoldDB" id="X0Q1Y5"/>
<evidence type="ECO:0008006" key="6">
    <source>
        <dbReference type="Google" id="ProtNLM"/>
    </source>
</evidence>
<comment type="caution">
    <text evidence="4">The sequence shown here is derived from an EMBL/GenBank/DDBJ whole genome shotgun (WGS) entry which is preliminary data.</text>
</comment>
<dbReference type="Gene3D" id="3.30.1330.120">
    <property type="entry name" value="2-methylcitrate dehydratase PrpD"/>
    <property type="match status" value="1"/>
</dbReference>
<dbReference type="Pfam" id="PF03972">
    <property type="entry name" value="MmgE_PrpD_N"/>
    <property type="match status" value="1"/>
</dbReference>
<dbReference type="InterPro" id="IPR045337">
    <property type="entry name" value="MmgE_PrpD_C"/>
</dbReference>
<evidence type="ECO:0000313" key="4">
    <source>
        <dbReference type="EMBL" id="GAF44286.1"/>
    </source>
</evidence>
<evidence type="ECO:0000313" key="5">
    <source>
        <dbReference type="Proteomes" id="UP000019491"/>
    </source>
</evidence>
<evidence type="ECO:0000259" key="2">
    <source>
        <dbReference type="Pfam" id="PF03972"/>
    </source>
</evidence>
<feature type="domain" description="MmgE/PrpD C-terminal" evidence="3">
    <location>
        <begin position="287"/>
        <end position="442"/>
    </location>
</feature>
<protein>
    <recommendedName>
        <fullName evidence="6">MmgE/PrpD family protein</fullName>
    </recommendedName>
</protein>
<dbReference type="InterPro" id="IPR005656">
    <property type="entry name" value="MmgE_PrpD"/>
</dbReference>
<dbReference type="Proteomes" id="UP000019491">
    <property type="component" value="Unassembled WGS sequence"/>
</dbReference>
<reference evidence="4 5" key="1">
    <citation type="submission" date="2014-02" db="EMBL/GenBank/DDBJ databases">
        <title>Whole genome shotgun sequence of Rhodococcus wratislaviensis NBRC 100605.</title>
        <authorList>
            <person name="Hosoyama A."/>
            <person name="Tsuchikane K."/>
            <person name="Yoshida I."/>
            <person name="Ohji S."/>
            <person name="Ichikawa N."/>
            <person name="Yamazoe A."/>
            <person name="Fujita N."/>
        </authorList>
    </citation>
    <scope>NUCLEOTIDE SEQUENCE [LARGE SCALE GENOMIC DNA]</scope>
    <source>
        <strain evidence="4 5">NBRC 100605</strain>
    </source>
</reference>
<dbReference type="GO" id="GO:0016829">
    <property type="term" value="F:lyase activity"/>
    <property type="evidence" value="ECO:0007669"/>
    <property type="project" value="InterPro"/>
</dbReference>
<dbReference type="InterPro" id="IPR045336">
    <property type="entry name" value="MmgE_PrpD_N"/>
</dbReference>
<dbReference type="PANTHER" id="PTHR16943:SF8">
    <property type="entry name" value="2-METHYLCITRATE DEHYDRATASE"/>
    <property type="match status" value="1"/>
</dbReference>
<sequence>MLKQHEVAADTLIGSAAYALASYATATQYETLPGEVADRAKLIVFDQLACGFVGAELPAGRIIGRYVADMGGRPQSVVLGSPDRCSAPLAALANGTSGHADEFDSVHATSDFLGTGHPAAIIVPAAAALAERQFCTGRDLVNAVALGYDVGARVISVTGGLAPMMGNHGIDPGSLHSLGAAFACARLLGLDENRHLFAAALAVQQSVALNAPYGERRHMSKAFVTGQAAYAGVTGAVLAATGFEASDNIFEAPGGIIDTWAEQGREGQLAKDLGADYAVMGANFKFYSAGYPIHSPVEAVLGLKSEHGFALDDIERITIRMPSHPASVVDNRSMPTICLQHMVAAALVAGKLGFDEAHSAALLTDPQVLRLKSLVVLIGDAEFDRIQPQGRGAEVTIEVAGGSVSRRVEHPRGHRFRTPAPTWDDLRGKWEELLVRRVGQGRFDQFFQACASLESVDDVNEVGGLLGPVCRR</sequence>
<dbReference type="OrthoDB" id="3781756at2"/>
<dbReference type="InterPro" id="IPR042188">
    <property type="entry name" value="MmgE/PrpD_sf_2"/>
</dbReference>
<dbReference type="EMBL" id="BAWF01000012">
    <property type="protein sequence ID" value="GAF44286.1"/>
    <property type="molecule type" value="Genomic_DNA"/>
</dbReference>
<name>X0Q1Y5_RHOWR</name>
<proteinExistence type="inferred from homology"/>
<accession>X0Q1Y5</accession>
<dbReference type="RefSeq" id="WP_052033006.1">
    <property type="nucleotide sequence ID" value="NZ_BAWF01000012.1"/>
</dbReference>
<evidence type="ECO:0000256" key="1">
    <source>
        <dbReference type="ARBA" id="ARBA00006174"/>
    </source>
</evidence>
<keyword evidence="5" id="KW-1185">Reference proteome</keyword>
<feature type="domain" description="MmgE/PrpD N-terminal" evidence="2">
    <location>
        <begin position="19"/>
        <end position="261"/>
    </location>
</feature>
<organism evidence="4 5">
    <name type="scientific">Rhodococcus wratislaviensis NBRC 100605</name>
    <dbReference type="NCBI Taxonomy" id="1219028"/>
    <lineage>
        <taxon>Bacteria</taxon>
        <taxon>Bacillati</taxon>
        <taxon>Actinomycetota</taxon>
        <taxon>Actinomycetes</taxon>
        <taxon>Mycobacteriales</taxon>
        <taxon>Nocardiaceae</taxon>
        <taxon>Rhodococcus</taxon>
    </lineage>
</organism>
<dbReference type="InterPro" id="IPR036148">
    <property type="entry name" value="MmgE/PrpD_sf"/>
</dbReference>
<gene>
    <name evidence="4" type="ORF">RW1_012_01050</name>
</gene>